<protein>
    <submittedName>
        <fullName evidence="1">Uncharacterized protein</fullName>
    </submittedName>
</protein>
<organism evidence="1">
    <name type="scientific">Schlesneria paludicola</name>
    <dbReference type="NCBI Taxonomy" id="360056"/>
    <lineage>
        <taxon>Bacteria</taxon>
        <taxon>Pseudomonadati</taxon>
        <taxon>Planctomycetota</taxon>
        <taxon>Planctomycetia</taxon>
        <taxon>Planctomycetales</taxon>
        <taxon>Planctomycetaceae</taxon>
        <taxon>Schlesneria</taxon>
    </lineage>
</organism>
<dbReference type="AlphaFoldDB" id="A0A7C4QS65"/>
<comment type="caution">
    <text evidence="1">The sequence shown here is derived from an EMBL/GenBank/DDBJ whole genome shotgun (WGS) entry which is preliminary data.</text>
</comment>
<proteinExistence type="predicted"/>
<gene>
    <name evidence="1" type="ORF">ENS64_16800</name>
</gene>
<dbReference type="EMBL" id="DSVQ01000019">
    <property type="protein sequence ID" value="HGT40905.1"/>
    <property type="molecule type" value="Genomic_DNA"/>
</dbReference>
<sequence length="145" mass="16207">MAAIQHNAKLNDLVVDLGRSLLQYVGEGSAWCSDKQLQQRFQAWAESQRQDVGRLVELLWNRGWPVDLGVYPNEFTDLQFLSLKYLLPKISTAQDRLVAELDEAVHTCVDDPEAVTLLREIEANECRIAEELRSAAASLTPVAAA</sequence>
<reference evidence="1" key="1">
    <citation type="journal article" date="2020" name="mSystems">
        <title>Genome- and Community-Level Interaction Insights into Carbon Utilization and Element Cycling Functions of Hydrothermarchaeota in Hydrothermal Sediment.</title>
        <authorList>
            <person name="Zhou Z."/>
            <person name="Liu Y."/>
            <person name="Xu W."/>
            <person name="Pan J."/>
            <person name="Luo Z.H."/>
            <person name="Li M."/>
        </authorList>
    </citation>
    <scope>NUCLEOTIDE SEQUENCE [LARGE SCALE GENOMIC DNA]</scope>
    <source>
        <strain evidence="1">SpSt-508</strain>
    </source>
</reference>
<evidence type="ECO:0000313" key="1">
    <source>
        <dbReference type="EMBL" id="HGT40905.1"/>
    </source>
</evidence>
<accession>A0A7C4QS65</accession>
<name>A0A7C4QS65_9PLAN</name>